<keyword evidence="1" id="KW-0472">Membrane</keyword>
<dbReference type="Proteomes" id="UP000249910">
    <property type="component" value="Chromosome"/>
</dbReference>
<feature type="transmembrane region" description="Helical" evidence="1">
    <location>
        <begin position="80"/>
        <end position="99"/>
    </location>
</feature>
<dbReference type="RefSeq" id="WP_088772277.1">
    <property type="nucleotide sequence ID" value="NZ_CP022132.1"/>
</dbReference>
<feature type="transmembrane region" description="Helical" evidence="1">
    <location>
        <begin position="51"/>
        <end position="68"/>
    </location>
</feature>
<accession>A0ABN5AUY0</accession>
<dbReference type="InterPro" id="IPR036938">
    <property type="entry name" value="PAP2/HPO_sf"/>
</dbReference>
<dbReference type="EMBL" id="CP022132">
    <property type="protein sequence ID" value="ASG67753.1"/>
    <property type="molecule type" value="Genomic_DNA"/>
</dbReference>
<name>A0ABN5AUY0_9GAMM</name>
<organism evidence="3 4">
    <name type="scientific">Francisella halioticida</name>
    <dbReference type="NCBI Taxonomy" id="549298"/>
    <lineage>
        <taxon>Bacteria</taxon>
        <taxon>Pseudomonadati</taxon>
        <taxon>Pseudomonadota</taxon>
        <taxon>Gammaproteobacteria</taxon>
        <taxon>Thiotrichales</taxon>
        <taxon>Francisellaceae</taxon>
        <taxon>Francisella</taxon>
    </lineage>
</organism>
<evidence type="ECO:0000313" key="4">
    <source>
        <dbReference type="Proteomes" id="UP000249910"/>
    </source>
</evidence>
<dbReference type="InterPro" id="IPR000326">
    <property type="entry name" value="PAP2/HPO"/>
</dbReference>
<sequence>MSNIKKIILFFIIGIAMIVFCYFFVDRQIVWFLYDHHSRNYRILEIFANDITSSITKLIIIFYIYYFIKLTFKRDSKFEYKILLITNAVVIGQFLKAFLKGIFGRYWTATFVNNNPSLIKDHAYDFNWFHSGNIYGSFPSGHATFIVSFSVAAWVLFPKLHWLWALLMVLVVVSQLLMYFHFASDLIAGSMLGSLVGYYTANFYNKKFKRA</sequence>
<feature type="transmembrane region" description="Helical" evidence="1">
    <location>
        <begin position="134"/>
        <end position="157"/>
    </location>
</feature>
<keyword evidence="1" id="KW-1133">Transmembrane helix</keyword>
<dbReference type="Pfam" id="PF01569">
    <property type="entry name" value="PAP2"/>
    <property type="match status" value="1"/>
</dbReference>
<evidence type="ECO:0000259" key="2">
    <source>
        <dbReference type="SMART" id="SM00014"/>
    </source>
</evidence>
<protein>
    <submittedName>
        <fullName evidence="3">Phosphatase PAP2 family protein</fullName>
    </submittedName>
</protein>
<evidence type="ECO:0000313" key="3">
    <source>
        <dbReference type="EMBL" id="ASG67753.1"/>
    </source>
</evidence>
<evidence type="ECO:0000256" key="1">
    <source>
        <dbReference type="SAM" id="Phobius"/>
    </source>
</evidence>
<feature type="transmembrane region" description="Helical" evidence="1">
    <location>
        <begin position="162"/>
        <end position="180"/>
    </location>
</feature>
<keyword evidence="4" id="KW-1185">Reference proteome</keyword>
<keyword evidence="1" id="KW-0812">Transmembrane</keyword>
<proteinExistence type="predicted"/>
<feature type="transmembrane region" description="Helical" evidence="1">
    <location>
        <begin position="7"/>
        <end position="25"/>
    </location>
</feature>
<reference evidence="3 4" key="1">
    <citation type="submission" date="2017-06" db="EMBL/GenBank/DDBJ databases">
        <title>Complete genome of Francisella halioticida.</title>
        <authorList>
            <person name="Sjodin A."/>
        </authorList>
    </citation>
    <scope>NUCLEOTIDE SEQUENCE [LARGE SCALE GENOMIC DNA]</scope>
    <source>
        <strain evidence="3 4">DSM 23729</strain>
    </source>
</reference>
<dbReference type="Gene3D" id="1.20.144.10">
    <property type="entry name" value="Phosphatidic acid phosphatase type 2/haloperoxidase"/>
    <property type="match status" value="1"/>
</dbReference>
<gene>
    <name evidence="3" type="ORF">CDV26_04530</name>
</gene>
<feature type="transmembrane region" description="Helical" evidence="1">
    <location>
        <begin position="186"/>
        <end position="204"/>
    </location>
</feature>
<dbReference type="SUPFAM" id="SSF48317">
    <property type="entry name" value="Acid phosphatase/Vanadium-dependent haloperoxidase"/>
    <property type="match status" value="1"/>
</dbReference>
<dbReference type="SMART" id="SM00014">
    <property type="entry name" value="acidPPc"/>
    <property type="match status" value="1"/>
</dbReference>
<feature type="domain" description="Phosphatidic acid phosphatase type 2/haloperoxidase" evidence="2">
    <location>
        <begin position="83"/>
        <end position="201"/>
    </location>
</feature>